<evidence type="ECO:0000256" key="8">
    <source>
        <dbReference type="ARBA" id="ARBA00048628"/>
    </source>
</evidence>
<evidence type="ECO:0000256" key="1">
    <source>
        <dbReference type="ARBA" id="ARBA00001974"/>
    </source>
</evidence>
<keyword evidence="11" id="KW-1185">Reference proteome</keyword>
<evidence type="ECO:0000256" key="5">
    <source>
        <dbReference type="ARBA" id="ARBA00022827"/>
    </source>
</evidence>
<comment type="caution">
    <text evidence="10">The sequence shown here is derived from an EMBL/GenBank/DDBJ whole genome shotgun (WGS) entry which is preliminary data.</text>
</comment>
<evidence type="ECO:0000256" key="9">
    <source>
        <dbReference type="RuleBase" id="RU003862"/>
    </source>
</evidence>
<dbReference type="EMBL" id="MQWD01000001">
    <property type="protein sequence ID" value="PAP78381.1"/>
    <property type="molecule type" value="Genomic_DNA"/>
</dbReference>
<dbReference type="GO" id="GO:0005829">
    <property type="term" value="C:cytosol"/>
    <property type="evidence" value="ECO:0007669"/>
    <property type="project" value="TreeGrafter"/>
</dbReference>
<dbReference type="OrthoDB" id="9812555at2"/>
<name>A0A271J4C7_9BACT</name>
<dbReference type="Pfam" id="PF02219">
    <property type="entry name" value="MTHFR"/>
    <property type="match status" value="1"/>
</dbReference>
<keyword evidence="6 9" id="KW-0560">Oxidoreductase</keyword>
<keyword evidence="5 9" id="KW-0274">FAD</keyword>
<dbReference type="InterPro" id="IPR029041">
    <property type="entry name" value="FAD-linked_oxidoreductase-like"/>
</dbReference>
<dbReference type="InterPro" id="IPR003171">
    <property type="entry name" value="Mehydrof_redctse-like"/>
</dbReference>
<organism evidence="10 11">
    <name type="scientific">Rubrivirga marina</name>
    <dbReference type="NCBI Taxonomy" id="1196024"/>
    <lineage>
        <taxon>Bacteria</taxon>
        <taxon>Pseudomonadati</taxon>
        <taxon>Rhodothermota</taxon>
        <taxon>Rhodothermia</taxon>
        <taxon>Rhodothermales</taxon>
        <taxon>Rubricoccaceae</taxon>
        <taxon>Rubrivirga</taxon>
    </lineage>
</organism>
<evidence type="ECO:0000313" key="10">
    <source>
        <dbReference type="EMBL" id="PAP78381.1"/>
    </source>
</evidence>
<dbReference type="RefSeq" id="WP_095512063.1">
    <property type="nucleotide sequence ID" value="NZ_MQWD01000001.1"/>
</dbReference>
<comment type="catalytic activity">
    <reaction evidence="8">
        <text>(6S)-5-methyl-5,6,7,8-tetrahydrofolate + NAD(+) = (6R)-5,10-methylene-5,6,7,8-tetrahydrofolate + NADH + H(+)</text>
        <dbReference type="Rhea" id="RHEA:19821"/>
        <dbReference type="ChEBI" id="CHEBI:15378"/>
        <dbReference type="ChEBI" id="CHEBI:15636"/>
        <dbReference type="ChEBI" id="CHEBI:18608"/>
        <dbReference type="ChEBI" id="CHEBI:57540"/>
        <dbReference type="ChEBI" id="CHEBI:57945"/>
        <dbReference type="EC" id="1.5.1.54"/>
    </reaction>
    <physiologicalReaction direction="right-to-left" evidence="8">
        <dbReference type="Rhea" id="RHEA:19823"/>
    </physiologicalReaction>
</comment>
<dbReference type="GO" id="GO:0106312">
    <property type="term" value="F:methylenetetrahydrofolate reductase (NADH) activity"/>
    <property type="evidence" value="ECO:0007669"/>
    <property type="project" value="UniProtKB-EC"/>
</dbReference>
<accession>A0A271J4C7</accession>
<evidence type="ECO:0000256" key="4">
    <source>
        <dbReference type="ARBA" id="ARBA00022630"/>
    </source>
</evidence>
<evidence type="ECO:0000256" key="3">
    <source>
        <dbReference type="ARBA" id="ARBA00006743"/>
    </source>
</evidence>
<evidence type="ECO:0000256" key="7">
    <source>
        <dbReference type="ARBA" id="ARBA00034478"/>
    </source>
</evidence>
<dbReference type="PANTHER" id="PTHR45754:SF3">
    <property type="entry name" value="METHYLENETETRAHYDROFOLATE REDUCTASE (NADPH)"/>
    <property type="match status" value="1"/>
</dbReference>
<protein>
    <recommendedName>
        <fullName evidence="9">Methylenetetrahydrofolate reductase</fullName>
    </recommendedName>
</protein>
<evidence type="ECO:0000313" key="11">
    <source>
        <dbReference type="Proteomes" id="UP000216339"/>
    </source>
</evidence>
<dbReference type="GO" id="GO:0071949">
    <property type="term" value="F:FAD binding"/>
    <property type="evidence" value="ECO:0007669"/>
    <property type="project" value="TreeGrafter"/>
</dbReference>
<comment type="pathway">
    <text evidence="2 9">One-carbon metabolism; tetrahydrofolate interconversion.</text>
</comment>
<comment type="pathway">
    <text evidence="7">Amino-acid biosynthesis; L-methionine biosynthesis via de novo pathway.</text>
</comment>
<keyword evidence="4 9" id="KW-0285">Flavoprotein</keyword>
<proteinExistence type="inferred from homology"/>
<dbReference type="Gene3D" id="3.20.20.220">
    <property type="match status" value="1"/>
</dbReference>
<gene>
    <name evidence="10" type="ORF">BSZ37_19115</name>
</gene>
<dbReference type="UniPathway" id="UPA00193"/>
<dbReference type="Proteomes" id="UP000216339">
    <property type="component" value="Unassembled WGS sequence"/>
</dbReference>
<evidence type="ECO:0000256" key="2">
    <source>
        <dbReference type="ARBA" id="ARBA00004777"/>
    </source>
</evidence>
<evidence type="ECO:0000256" key="6">
    <source>
        <dbReference type="ARBA" id="ARBA00023002"/>
    </source>
</evidence>
<comment type="cofactor">
    <cofactor evidence="1 9">
        <name>FAD</name>
        <dbReference type="ChEBI" id="CHEBI:57692"/>
    </cofactor>
</comment>
<dbReference type="AlphaFoldDB" id="A0A271J4C7"/>
<comment type="similarity">
    <text evidence="3 9">Belongs to the methylenetetrahydrofolate reductase family.</text>
</comment>
<reference evidence="10 11" key="1">
    <citation type="submission" date="2016-11" db="EMBL/GenBank/DDBJ databases">
        <title>Study of marine rhodopsin-containing bacteria.</title>
        <authorList>
            <person name="Yoshizawa S."/>
            <person name="Kumagai Y."/>
            <person name="Kogure K."/>
        </authorList>
    </citation>
    <scope>NUCLEOTIDE SEQUENCE [LARGE SCALE GENOMIC DNA]</scope>
    <source>
        <strain evidence="10 11">SAORIC-28</strain>
    </source>
</reference>
<dbReference type="GO" id="GO:0035999">
    <property type="term" value="P:tetrahydrofolate interconversion"/>
    <property type="evidence" value="ECO:0007669"/>
    <property type="project" value="UniProtKB-UniPathway"/>
</dbReference>
<dbReference type="CDD" id="cd00537">
    <property type="entry name" value="MTHFR"/>
    <property type="match status" value="1"/>
</dbReference>
<dbReference type="PANTHER" id="PTHR45754">
    <property type="entry name" value="METHYLENETETRAHYDROFOLATE REDUCTASE"/>
    <property type="match status" value="1"/>
</dbReference>
<dbReference type="SUPFAM" id="SSF51730">
    <property type="entry name" value="FAD-linked oxidoreductase"/>
    <property type="match status" value="1"/>
</dbReference>
<dbReference type="GO" id="GO:0009086">
    <property type="term" value="P:methionine biosynthetic process"/>
    <property type="evidence" value="ECO:0007669"/>
    <property type="project" value="TreeGrafter"/>
</dbReference>
<sequence>MKVIEHYDRADGPLFSYEIIPPTRGSSVGDVLGVVEQLKPYDPPFIDVTSHSAEAVYEEMGDGTIRKRVKRKRPGTLGLCAAIQYRFGIDAVPHILCRGFTQEETEDALIELNYLGIHNLLAVRGDDTGVQKLVRPGRQQNAYACDLVAQIRAMNEGRYLEDLLDAAPSDFCIGVGGYPEKHADAPNMTWDVLNLKRKVDAGADYVVSQMFFDNRHYLGWIEKCRDVGIDVPIVPGLKILTSKRQLQSLPRSFHTEIPEALAAEVEAAKPEHVAEVGVEWARKQAEELLEAGVPGIHFYIMSTAKHVVRVAEPLRKLVG</sequence>